<dbReference type="AlphaFoldDB" id="A0A085U0I7"/>
<dbReference type="InterPro" id="IPR013096">
    <property type="entry name" value="Cupin_2"/>
</dbReference>
<dbReference type="InterPro" id="IPR052535">
    <property type="entry name" value="Bacilysin_H2HPP_isomerase"/>
</dbReference>
<dbReference type="InterPro" id="IPR011051">
    <property type="entry name" value="RmlC_Cupin_sf"/>
</dbReference>
<reference evidence="2 3" key="2">
    <citation type="journal article" date="2015" name="Antonie Van Leeuwenhoek">
        <title>Thioclava indica sp. nov., isolated from surface seawater of the Indian Ocean.</title>
        <authorList>
            <person name="Liu Y."/>
            <person name="Lai Q."/>
            <person name="Du J."/>
            <person name="Xu H."/>
            <person name="Jiang L."/>
            <person name="Shao Z."/>
        </authorList>
    </citation>
    <scope>NUCLEOTIDE SEQUENCE [LARGE SCALE GENOMIC DNA]</scope>
    <source>
        <strain evidence="2 3">13D2W-2</strain>
    </source>
</reference>
<dbReference type="Proteomes" id="UP000028607">
    <property type="component" value="Unassembled WGS sequence"/>
</dbReference>
<dbReference type="EMBL" id="AQRC01000002">
    <property type="protein sequence ID" value="KFE36484.1"/>
    <property type="molecule type" value="Genomic_DNA"/>
</dbReference>
<comment type="caution">
    <text evidence="2">The sequence shown here is derived from an EMBL/GenBank/DDBJ whole genome shotgun (WGS) entry which is preliminary data.</text>
</comment>
<dbReference type="CDD" id="cd02238">
    <property type="entry name" value="cupin_KdgF"/>
    <property type="match status" value="1"/>
</dbReference>
<dbReference type="PATRIC" id="fig|1317124.6.peg.853"/>
<gene>
    <name evidence="2" type="ORF">DW2_04209</name>
</gene>
<dbReference type="PANTHER" id="PTHR40112:SF1">
    <property type="entry name" value="H2HPP ISOMERASE"/>
    <property type="match status" value="1"/>
</dbReference>
<keyword evidence="3" id="KW-1185">Reference proteome</keyword>
<dbReference type="OrthoDB" id="9811153at2"/>
<name>A0A085U0I7_9RHOB</name>
<dbReference type="RefSeq" id="WP_081874840.1">
    <property type="nucleotide sequence ID" value="NZ_AQRC01000002.1"/>
</dbReference>
<organism evidence="2 3">
    <name type="scientific">Thioclava atlantica</name>
    <dbReference type="NCBI Taxonomy" id="1317124"/>
    <lineage>
        <taxon>Bacteria</taxon>
        <taxon>Pseudomonadati</taxon>
        <taxon>Pseudomonadota</taxon>
        <taxon>Alphaproteobacteria</taxon>
        <taxon>Rhodobacterales</taxon>
        <taxon>Paracoccaceae</taxon>
        <taxon>Thioclava</taxon>
    </lineage>
</organism>
<feature type="domain" description="Cupin type-2" evidence="1">
    <location>
        <begin position="28"/>
        <end position="81"/>
    </location>
</feature>
<evidence type="ECO:0000259" key="1">
    <source>
        <dbReference type="Pfam" id="PF07883"/>
    </source>
</evidence>
<accession>A0A085U0I7</accession>
<dbReference type="Pfam" id="PF07883">
    <property type="entry name" value="Cupin_2"/>
    <property type="match status" value="1"/>
</dbReference>
<dbReference type="PIRSF" id="PIRSF029883">
    <property type="entry name" value="KdgF"/>
    <property type="match status" value="1"/>
</dbReference>
<dbReference type="InterPro" id="IPR025499">
    <property type="entry name" value="KdgF"/>
</dbReference>
<dbReference type="Gene3D" id="2.60.120.10">
    <property type="entry name" value="Jelly Rolls"/>
    <property type="match status" value="1"/>
</dbReference>
<dbReference type="eggNOG" id="COG1917">
    <property type="taxonomic scope" value="Bacteria"/>
</dbReference>
<evidence type="ECO:0000313" key="2">
    <source>
        <dbReference type="EMBL" id="KFE36484.1"/>
    </source>
</evidence>
<dbReference type="PANTHER" id="PTHR40112">
    <property type="entry name" value="H2HPP ISOMERASE"/>
    <property type="match status" value="1"/>
</dbReference>
<dbReference type="SUPFAM" id="SSF51182">
    <property type="entry name" value="RmlC-like cupins"/>
    <property type="match status" value="1"/>
</dbReference>
<dbReference type="STRING" id="1317124.DW2_04209"/>
<sequence>MAYPVTYPDRGVARQVLAESPELMLVSVRFEEGAEGALHSHPHVQASYCASGRFRFRLGGAEHELRAGDSLMIPSGVEHGCLCLEAGELIDSFTPRRDDFL</sequence>
<reference evidence="3" key="1">
    <citation type="submission" date="2013-04" db="EMBL/GenBank/DDBJ databases">
        <title>Thioclava sp. 13D2W-2 Genome Sequencing.</title>
        <authorList>
            <person name="Lai Q."/>
            <person name="Li G."/>
            <person name="Shao Z."/>
        </authorList>
    </citation>
    <scope>NUCLEOTIDE SEQUENCE [LARGE SCALE GENOMIC DNA]</scope>
    <source>
        <strain evidence="3">13D2W-2</strain>
    </source>
</reference>
<dbReference type="InterPro" id="IPR014710">
    <property type="entry name" value="RmlC-like_jellyroll"/>
</dbReference>
<evidence type="ECO:0000313" key="3">
    <source>
        <dbReference type="Proteomes" id="UP000028607"/>
    </source>
</evidence>
<proteinExistence type="predicted"/>
<protein>
    <submittedName>
        <fullName evidence="2">Pectin degradation protein</fullName>
    </submittedName>
</protein>